<feature type="domain" description="Citrate transporter-like" evidence="9">
    <location>
        <begin position="28"/>
        <end position="377"/>
    </location>
</feature>
<dbReference type="PRINTS" id="PR00758">
    <property type="entry name" value="ARSENICPUMP"/>
</dbReference>
<feature type="transmembrane region" description="Helical" evidence="8">
    <location>
        <begin position="183"/>
        <end position="208"/>
    </location>
</feature>
<feature type="transmembrane region" description="Helical" evidence="8">
    <location>
        <begin position="102"/>
        <end position="129"/>
    </location>
</feature>
<feature type="transmembrane region" description="Helical" evidence="8">
    <location>
        <begin position="286"/>
        <end position="306"/>
    </location>
</feature>
<feature type="transmembrane region" description="Helical" evidence="8">
    <location>
        <begin position="326"/>
        <end position="348"/>
    </location>
</feature>
<evidence type="ECO:0000256" key="6">
    <source>
        <dbReference type="ARBA" id="ARBA00022989"/>
    </source>
</evidence>
<feature type="transmembrane region" description="Helical" evidence="8">
    <location>
        <begin position="369"/>
        <end position="395"/>
    </location>
</feature>
<evidence type="ECO:0000313" key="11">
    <source>
        <dbReference type="Proteomes" id="UP000018227"/>
    </source>
</evidence>
<feature type="transmembrane region" description="Helical" evidence="8">
    <location>
        <begin position="12"/>
        <end position="32"/>
    </location>
</feature>
<dbReference type="Proteomes" id="UP000018227">
    <property type="component" value="Unassembled WGS sequence"/>
</dbReference>
<dbReference type="STRING" id="592026.GCWU0000282_001666"/>
<feature type="transmembrane region" description="Helical" evidence="8">
    <location>
        <begin position="253"/>
        <end position="274"/>
    </location>
</feature>
<feature type="transmembrane region" description="Helical" evidence="8">
    <location>
        <begin position="38"/>
        <end position="56"/>
    </location>
</feature>
<evidence type="ECO:0000256" key="8">
    <source>
        <dbReference type="SAM" id="Phobius"/>
    </source>
</evidence>
<comment type="subcellular location">
    <subcellularLocation>
        <location evidence="1">Cell membrane</location>
        <topology evidence="1">Multi-pass membrane protein</topology>
    </subcellularLocation>
</comment>
<dbReference type="InterPro" id="IPR051475">
    <property type="entry name" value="Diverse_Ion_Transporter"/>
</dbReference>
<organism evidence="10 11">
    <name type="scientific">Catonella morbi ATCC 51271</name>
    <dbReference type="NCBI Taxonomy" id="592026"/>
    <lineage>
        <taxon>Bacteria</taxon>
        <taxon>Bacillati</taxon>
        <taxon>Bacillota</taxon>
        <taxon>Clostridia</taxon>
        <taxon>Lachnospirales</taxon>
        <taxon>Lachnospiraceae</taxon>
        <taxon>Catonella</taxon>
    </lineage>
</organism>
<dbReference type="InterPro" id="IPR004680">
    <property type="entry name" value="Cit_transptr-like_dom"/>
</dbReference>
<keyword evidence="5 8" id="KW-0812">Transmembrane</keyword>
<dbReference type="GO" id="GO:0015105">
    <property type="term" value="F:arsenite transmembrane transporter activity"/>
    <property type="evidence" value="ECO:0007669"/>
    <property type="project" value="InterPro"/>
</dbReference>
<keyword evidence="4" id="KW-1003">Cell membrane</keyword>
<dbReference type="AlphaFoldDB" id="V2Y517"/>
<proteinExistence type="inferred from homology"/>
<keyword evidence="6 8" id="KW-1133">Transmembrane helix</keyword>
<sequence length="436" mass="47560">MIFFIIVIKGVYMLKTIAIILFVIMYALMIFLPAKWRPWIACTTAAIFLAVGVLPFGDLAHVIDWNILLMIFGTVIIVDYFIQSKMPNLIANHILNLSPNVMWTTIFMSLFSGIISAFIDNVATVYMVAPVALAICKKLKISPVAMIISIAVSSNLQGAATLVGDTTSIMLAGAAKMDFMDFFFMNGKLGIFFAVELGALFTIPIMMFLFRKDTMPVSSDEHTEVKDYIPTIAMVGHIVFLIAASFIPDKPEITNGVICMVWGVVCVVWEYLATKDKDTMVENIKNVDYATMALLAGLFTVIGGIQEQGIITDLADIIAHMGGGNVLLLFTIIVWGSVLISAFVDNIPYVATMLPVIASVSNEMGIAPYLLFFGLLVGATLGGNITPIGASANIAGIGLLRKEGYEVSFKDFMKIGLPFTVAAVVAGYLFIWFVWR</sequence>
<dbReference type="PANTHER" id="PTHR43568:SF1">
    <property type="entry name" value="P PROTEIN"/>
    <property type="match status" value="1"/>
</dbReference>
<keyword evidence="3" id="KW-0813">Transport</keyword>
<comment type="caution">
    <text evidence="10">The sequence shown here is derived from an EMBL/GenBank/DDBJ whole genome shotgun (WGS) entry which is preliminary data.</text>
</comment>
<dbReference type="eggNOG" id="COG1055">
    <property type="taxonomic scope" value="Bacteria"/>
</dbReference>
<evidence type="ECO:0000256" key="3">
    <source>
        <dbReference type="ARBA" id="ARBA00022448"/>
    </source>
</evidence>
<keyword evidence="11" id="KW-1185">Reference proteome</keyword>
<evidence type="ECO:0000256" key="2">
    <source>
        <dbReference type="ARBA" id="ARBA00009843"/>
    </source>
</evidence>
<reference evidence="10 11" key="1">
    <citation type="submission" date="2013-06" db="EMBL/GenBank/DDBJ databases">
        <authorList>
            <person name="Weinstock G."/>
            <person name="Sodergren E."/>
            <person name="Clifton S."/>
            <person name="Fulton L."/>
            <person name="Fulton B."/>
            <person name="Courtney L."/>
            <person name="Fronick C."/>
            <person name="Harrison M."/>
            <person name="Strong C."/>
            <person name="Farmer C."/>
            <person name="Delahaunty K."/>
            <person name="Markovic C."/>
            <person name="Hall O."/>
            <person name="Minx P."/>
            <person name="Tomlinson C."/>
            <person name="Mitreva M."/>
            <person name="Nelson J."/>
            <person name="Hou S."/>
            <person name="Wollam A."/>
            <person name="Pepin K.H."/>
            <person name="Johnson M."/>
            <person name="Bhonagiri V."/>
            <person name="Nash W.E."/>
            <person name="Warren W."/>
            <person name="Chinwalla A."/>
            <person name="Mardis E.R."/>
            <person name="Wilson R.K."/>
        </authorList>
    </citation>
    <scope>NUCLEOTIDE SEQUENCE [LARGE SCALE GENOMIC DNA]</scope>
    <source>
        <strain evidence="10 11">ATCC 51271</strain>
    </source>
</reference>
<gene>
    <name evidence="10" type="ORF">GCWU0000282_001666</name>
</gene>
<evidence type="ECO:0000259" key="9">
    <source>
        <dbReference type="Pfam" id="PF03600"/>
    </source>
</evidence>
<accession>V2Y517</accession>
<dbReference type="HOGENOM" id="CLU_011920_4_0_9"/>
<name>V2Y517_9FIRM</name>
<evidence type="ECO:0000313" key="10">
    <source>
        <dbReference type="EMBL" id="ESL02796.1"/>
    </source>
</evidence>
<evidence type="ECO:0000256" key="4">
    <source>
        <dbReference type="ARBA" id="ARBA00022475"/>
    </source>
</evidence>
<dbReference type="PANTHER" id="PTHR43568">
    <property type="entry name" value="P PROTEIN"/>
    <property type="match status" value="1"/>
</dbReference>
<dbReference type="GO" id="GO:0005886">
    <property type="term" value="C:plasma membrane"/>
    <property type="evidence" value="ECO:0007669"/>
    <property type="project" value="UniProtKB-SubCell"/>
</dbReference>
<comment type="similarity">
    <text evidence="2">Belongs to the CitM (TC 2.A.11) transporter family.</text>
</comment>
<dbReference type="EMBL" id="ACIL03000013">
    <property type="protein sequence ID" value="ESL02796.1"/>
    <property type="molecule type" value="Genomic_DNA"/>
</dbReference>
<dbReference type="InterPro" id="IPR000802">
    <property type="entry name" value="Arsenical_pump_ArsB"/>
</dbReference>
<evidence type="ECO:0000256" key="1">
    <source>
        <dbReference type="ARBA" id="ARBA00004651"/>
    </source>
</evidence>
<feature type="transmembrane region" description="Helical" evidence="8">
    <location>
        <begin position="63"/>
        <end position="82"/>
    </location>
</feature>
<dbReference type="Pfam" id="PF03600">
    <property type="entry name" value="CitMHS"/>
    <property type="match status" value="1"/>
</dbReference>
<evidence type="ECO:0000256" key="7">
    <source>
        <dbReference type="ARBA" id="ARBA00023136"/>
    </source>
</evidence>
<evidence type="ECO:0000256" key="5">
    <source>
        <dbReference type="ARBA" id="ARBA00022692"/>
    </source>
</evidence>
<feature type="transmembrane region" description="Helical" evidence="8">
    <location>
        <begin position="228"/>
        <end position="247"/>
    </location>
</feature>
<keyword evidence="7 8" id="KW-0472">Membrane</keyword>
<protein>
    <submittedName>
        <fullName evidence="10">Citrate transporter</fullName>
    </submittedName>
</protein>
<feature type="transmembrane region" description="Helical" evidence="8">
    <location>
        <begin position="415"/>
        <end position="435"/>
    </location>
</feature>